<dbReference type="Pfam" id="PF13649">
    <property type="entry name" value="Methyltransf_25"/>
    <property type="match status" value="1"/>
</dbReference>
<feature type="domain" description="Methyltransferase" evidence="1">
    <location>
        <begin position="80"/>
        <end position="170"/>
    </location>
</feature>
<accession>A0A6C0LAM7</accession>
<dbReference type="InterPro" id="IPR041698">
    <property type="entry name" value="Methyltransf_25"/>
</dbReference>
<dbReference type="AlphaFoldDB" id="A0A6C0LAM7"/>
<dbReference type="InterPro" id="IPR029063">
    <property type="entry name" value="SAM-dependent_MTases_sf"/>
</dbReference>
<protein>
    <recommendedName>
        <fullName evidence="1">Methyltransferase domain-containing protein</fullName>
    </recommendedName>
</protein>
<dbReference type="Gene3D" id="3.40.50.150">
    <property type="entry name" value="Vaccinia Virus protein VP39"/>
    <property type="match status" value="1"/>
</dbReference>
<dbReference type="SUPFAM" id="SSF53335">
    <property type="entry name" value="S-adenosyl-L-methionine-dependent methyltransferases"/>
    <property type="match status" value="1"/>
</dbReference>
<reference evidence="2" key="1">
    <citation type="journal article" date="2020" name="Nature">
        <title>Giant virus diversity and host interactions through global metagenomics.</title>
        <authorList>
            <person name="Schulz F."/>
            <person name="Roux S."/>
            <person name="Paez-Espino D."/>
            <person name="Jungbluth S."/>
            <person name="Walsh D.A."/>
            <person name="Denef V.J."/>
            <person name="McMahon K.D."/>
            <person name="Konstantinidis K.T."/>
            <person name="Eloe-Fadrosh E.A."/>
            <person name="Kyrpides N.C."/>
            <person name="Woyke T."/>
        </authorList>
    </citation>
    <scope>NUCLEOTIDE SEQUENCE</scope>
    <source>
        <strain evidence="2">GVMAG-M-3300027770-17</strain>
    </source>
</reference>
<evidence type="ECO:0000313" key="2">
    <source>
        <dbReference type="EMBL" id="QHU28029.1"/>
    </source>
</evidence>
<dbReference type="EMBL" id="MN740468">
    <property type="protein sequence ID" value="QHU28029.1"/>
    <property type="molecule type" value="Genomic_DNA"/>
</dbReference>
<evidence type="ECO:0000259" key="1">
    <source>
        <dbReference type="Pfam" id="PF13649"/>
    </source>
</evidence>
<organism evidence="2">
    <name type="scientific">viral metagenome</name>
    <dbReference type="NCBI Taxonomy" id="1070528"/>
    <lineage>
        <taxon>unclassified sequences</taxon>
        <taxon>metagenomes</taxon>
        <taxon>organismal metagenomes</taxon>
    </lineage>
</organism>
<name>A0A6C0LAM7_9ZZZZ</name>
<sequence length="295" mass="34299">MFEYVVLIFIVICMYSISLWDRGREDFESGKTMNVEDIYDDFYANIYMPLWHSSKETNEFEQVTIQEFMLADKPITTVKVLDMCCGVAPHACFFKELGVEYLGVDISSSMLQKARNNCPGQKFQKGNMKDASLFSPKSFSGCMLLGFSIYEFPNPKTLSDNAYLWIQPGGEFLVHLIEPDKFDPMLDLASPFAAFSLQKYSYDRQTKSQIYFEDFKYSGEFKKKMNEDDASFDEIFTFYNPLSDGTKYREQSHKLNMPSMERMIDIIKSSGFRLKEKIHLVSVGKEYQYLVLFTK</sequence>
<proteinExistence type="predicted"/>